<accession>A0A165X9K8</accession>
<dbReference type="AlphaFoldDB" id="A0A165X9K8"/>
<evidence type="ECO:0000313" key="2">
    <source>
        <dbReference type="Proteomes" id="UP000076798"/>
    </source>
</evidence>
<protein>
    <submittedName>
        <fullName evidence="1">Uncharacterized protein</fullName>
    </submittedName>
</protein>
<dbReference type="EMBL" id="KV428416">
    <property type="protein sequence ID" value="KZT31971.1"/>
    <property type="molecule type" value="Genomic_DNA"/>
</dbReference>
<sequence length="103" mass="11748">MTGRIQVSSGTQTVMARWGESFDHVGQLAGDGVKQYQDVLLSATDKRLCMGGLGRMDSQWEDSGWRMNEAFLRLRLGFGESDFVMSEHLLSEGRWDWGRERVF</sequence>
<organism evidence="1 2">
    <name type="scientific">Sistotremastrum suecicum HHB10207 ss-3</name>
    <dbReference type="NCBI Taxonomy" id="1314776"/>
    <lineage>
        <taxon>Eukaryota</taxon>
        <taxon>Fungi</taxon>
        <taxon>Dikarya</taxon>
        <taxon>Basidiomycota</taxon>
        <taxon>Agaricomycotina</taxon>
        <taxon>Agaricomycetes</taxon>
        <taxon>Sistotremastrales</taxon>
        <taxon>Sistotremastraceae</taxon>
        <taxon>Sistotremastrum</taxon>
    </lineage>
</organism>
<evidence type="ECO:0000313" key="1">
    <source>
        <dbReference type="EMBL" id="KZT31971.1"/>
    </source>
</evidence>
<dbReference type="Proteomes" id="UP000076798">
    <property type="component" value="Unassembled WGS sequence"/>
</dbReference>
<gene>
    <name evidence="1" type="ORF">SISSUDRAFT_1056094</name>
</gene>
<name>A0A165X9K8_9AGAM</name>
<proteinExistence type="predicted"/>
<keyword evidence="2" id="KW-1185">Reference proteome</keyword>
<reference evidence="1 2" key="1">
    <citation type="journal article" date="2016" name="Mol. Biol. Evol.">
        <title>Comparative Genomics of Early-Diverging Mushroom-Forming Fungi Provides Insights into the Origins of Lignocellulose Decay Capabilities.</title>
        <authorList>
            <person name="Nagy L.G."/>
            <person name="Riley R."/>
            <person name="Tritt A."/>
            <person name="Adam C."/>
            <person name="Daum C."/>
            <person name="Floudas D."/>
            <person name="Sun H."/>
            <person name="Yadav J.S."/>
            <person name="Pangilinan J."/>
            <person name="Larsson K.H."/>
            <person name="Matsuura K."/>
            <person name="Barry K."/>
            <person name="Labutti K."/>
            <person name="Kuo R."/>
            <person name="Ohm R.A."/>
            <person name="Bhattacharya S.S."/>
            <person name="Shirouzu T."/>
            <person name="Yoshinaga Y."/>
            <person name="Martin F.M."/>
            <person name="Grigoriev I.V."/>
            <person name="Hibbett D.S."/>
        </authorList>
    </citation>
    <scope>NUCLEOTIDE SEQUENCE [LARGE SCALE GENOMIC DNA]</scope>
    <source>
        <strain evidence="1 2">HHB10207 ss-3</strain>
    </source>
</reference>